<accession>A0A2M4DI77</accession>
<evidence type="ECO:0000313" key="1">
    <source>
        <dbReference type="EMBL" id="MBW77270.1"/>
    </source>
</evidence>
<protein>
    <submittedName>
        <fullName evidence="1">Uncharacterized protein</fullName>
    </submittedName>
</protein>
<organism evidence="1">
    <name type="scientific">Anopheles darlingi</name>
    <name type="common">Mosquito</name>
    <dbReference type="NCBI Taxonomy" id="43151"/>
    <lineage>
        <taxon>Eukaryota</taxon>
        <taxon>Metazoa</taxon>
        <taxon>Ecdysozoa</taxon>
        <taxon>Arthropoda</taxon>
        <taxon>Hexapoda</taxon>
        <taxon>Insecta</taxon>
        <taxon>Pterygota</taxon>
        <taxon>Neoptera</taxon>
        <taxon>Endopterygota</taxon>
        <taxon>Diptera</taxon>
        <taxon>Nematocera</taxon>
        <taxon>Culicoidea</taxon>
        <taxon>Culicidae</taxon>
        <taxon>Anophelinae</taxon>
        <taxon>Anopheles</taxon>
    </lineage>
</organism>
<dbReference type="EMBL" id="GGFL01013092">
    <property type="protein sequence ID" value="MBW77270.1"/>
    <property type="molecule type" value="Transcribed_RNA"/>
</dbReference>
<reference evidence="1" key="1">
    <citation type="submission" date="2018-01" db="EMBL/GenBank/DDBJ databases">
        <title>An insight into the sialome of Amazonian anophelines.</title>
        <authorList>
            <person name="Ribeiro J.M."/>
            <person name="Scarpassa V."/>
            <person name="Calvo E."/>
        </authorList>
    </citation>
    <scope>NUCLEOTIDE SEQUENCE</scope>
</reference>
<sequence length="87" mass="10118">MRSSRSRSRSVVASAAVVWGWHHLHAVAVLSTVYTSFRRVRRHININGVRYTCCRFVQPEGYGGRRRDHEAISKYRFGWCSYCSLVL</sequence>
<name>A0A2M4DI77_ANODA</name>
<dbReference type="AlphaFoldDB" id="A0A2M4DI77"/>
<proteinExistence type="predicted"/>